<reference evidence="2 3" key="1">
    <citation type="submission" date="2014-10" db="EMBL/GenBank/DDBJ databases">
        <authorList>
            <person name="Seo M.-J."/>
            <person name="Seok Y.J."/>
            <person name="Cha I.-T."/>
        </authorList>
    </citation>
    <scope>NUCLEOTIDE SEQUENCE [LARGE SCALE GENOMIC DNA]</scope>
    <source>
        <strain evidence="2 3">NEU</strain>
    </source>
</reference>
<evidence type="ECO:0000313" key="3">
    <source>
        <dbReference type="Proteomes" id="UP000180246"/>
    </source>
</evidence>
<evidence type="ECO:0000313" key="2">
    <source>
        <dbReference type="EMBL" id="OIJ39650.1"/>
    </source>
</evidence>
<dbReference type="InterPro" id="IPR001173">
    <property type="entry name" value="Glyco_trans_2-like"/>
</dbReference>
<dbReference type="InterPro" id="IPR029044">
    <property type="entry name" value="Nucleotide-diphossugar_trans"/>
</dbReference>
<dbReference type="Pfam" id="PF00535">
    <property type="entry name" value="Glycos_transf_2"/>
    <property type="match status" value="1"/>
</dbReference>
<dbReference type="EMBL" id="JRYB01000001">
    <property type="protein sequence ID" value="OIJ39650.1"/>
    <property type="molecule type" value="Genomic_DNA"/>
</dbReference>
<protein>
    <submittedName>
        <fullName evidence="2">Glycosyltransferase like 2 family protein</fullName>
    </submittedName>
</protein>
<sequence length="313" mass="34948">MSMIIIMATCNGAKTLPKVFEGYANLAQPVGGWSAIVVDDGSDDETRSIVESYAKLLPIEYVHQERSGKNAALNRGVELALQRRPAAELFVMTDDDATPEPDWLVAMQACMLENADYDLFGGAILPDWGAPPPDWVLRHVPLGLAFAITNFSDGPIQPGAIWGPNMAVRRRVFEAGHRFNPNVGPNRGNYIMGSETEFNKRVVAAGHKAWFSNNPRVNHFIRPHQLTEEFCLGRAFRGGRGTCLETGDMTHFPTLFGVPRWLYTKKMRHALQIALATLRGDSEAKFKARFHYHHTRGFLHQAHDLKNAASRKQ</sequence>
<dbReference type="PANTHER" id="PTHR43685:SF2">
    <property type="entry name" value="GLYCOSYLTRANSFERASE 2-LIKE DOMAIN-CONTAINING PROTEIN"/>
    <property type="match status" value="1"/>
</dbReference>
<name>A0A1S2N4C9_9BURK</name>
<dbReference type="Gene3D" id="3.90.550.10">
    <property type="entry name" value="Spore Coat Polysaccharide Biosynthesis Protein SpsA, Chain A"/>
    <property type="match status" value="1"/>
</dbReference>
<gene>
    <name evidence="2" type="ORF">LO55_1384</name>
</gene>
<feature type="domain" description="Glycosyltransferase 2-like" evidence="1">
    <location>
        <begin position="5"/>
        <end position="174"/>
    </location>
</feature>
<dbReference type="SUPFAM" id="SSF53448">
    <property type="entry name" value="Nucleotide-diphospho-sugar transferases"/>
    <property type="match status" value="1"/>
</dbReference>
<organism evidence="2 3">
    <name type="scientific">Massilia timonae</name>
    <dbReference type="NCBI Taxonomy" id="47229"/>
    <lineage>
        <taxon>Bacteria</taxon>
        <taxon>Pseudomonadati</taxon>
        <taxon>Pseudomonadota</taxon>
        <taxon>Betaproteobacteria</taxon>
        <taxon>Burkholderiales</taxon>
        <taxon>Oxalobacteraceae</taxon>
        <taxon>Telluria group</taxon>
        <taxon>Massilia</taxon>
    </lineage>
</organism>
<accession>A0A1S2N4C9</accession>
<evidence type="ECO:0000259" key="1">
    <source>
        <dbReference type="Pfam" id="PF00535"/>
    </source>
</evidence>
<comment type="caution">
    <text evidence="2">The sequence shown here is derived from an EMBL/GenBank/DDBJ whole genome shotgun (WGS) entry which is preliminary data.</text>
</comment>
<dbReference type="GO" id="GO:0016740">
    <property type="term" value="F:transferase activity"/>
    <property type="evidence" value="ECO:0007669"/>
    <property type="project" value="UniProtKB-KW"/>
</dbReference>
<dbReference type="Proteomes" id="UP000180246">
    <property type="component" value="Unassembled WGS sequence"/>
</dbReference>
<proteinExistence type="predicted"/>
<dbReference type="InterPro" id="IPR050834">
    <property type="entry name" value="Glycosyltransf_2"/>
</dbReference>
<keyword evidence="2" id="KW-0808">Transferase</keyword>
<dbReference type="AlphaFoldDB" id="A0A1S2N4C9"/>
<dbReference type="PANTHER" id="PTHR43685">
    <property type="entry name" value="GLYCOSYLTRANSFERASE"/>
    <property type="match status" value="1"/>
</dbReference>